<dbReference type="AlphaFoldDB" id="A0A9D4ML39"/>
<organism evidence="1 2">
    <name type="scientific">Dreissena polymorpha</name>
    <name type="common">Zebra mussel</name>
    <name type="synonym">Mytilus polymorpha</name>
    <dbReference type="NCBI Taxonomy" id="45954"/>
    <lineage>
        <taxon>Eukaryota</taxon>
        <taxon>Metazoa</taxon>
        <taxon>Spiralia</taxon>
        <taxon>Lophotrochozoa</taxon>
        <taxon>Mollusca</taxon>
        <taxon>Bivalvia</taxon>
        <taxon>Autobranchia</taxon>
        <taxon>Heteroconchia</taxon>
        <taxon>Euheterodonta</taxon>
        <taxon>Imparidentia</taxon>
        <taxon>Neoheterodontei</taxon>
        <taxon>Myida</taxon>
        <taxon>Dreissenoidea</taxon>
        <taxon>Dreissenidae</taxon>
        <taxon>Dreissena</taxon>
    </lineage>
</organism>
<proteinExistence type="predicted"/>
<comment type="caution">
    <text evidence="1">The sequence shown here is derived from an EMBL/GenBank/DDBJ whole genome shotgun (WGS) entry which is preliminary data.</text>
</comment>
<accession>A0A9D4ML39</accession>
<dbReference type="Proteomes" id="UP000828390">
    <property type="component" value="Unassembled WGS sequence"/>
</dbReference>
<name>A0A9D4ML39_DREPO</name>
<reference evidence="1" key="1">
    <citation type="journal article" date="2019" name="bioRxiv">
        <title>The Genome of the Zebra Mussel, Dreissena polymorpha: A Resource for Invasive Species Research.</title>
        <authorList>
            <person name="McCartney M.A."/>
            <person name="Auch B."/>
            <person name="Kono T."/>
            <person name="Mallez S."/>
            <person name="Zhang Y."/>
            <person name="Obille A."/>
            <person name="Becker A."/>
            <person name="Abrahante J.E."/>
            <person name="Garbe J."/>
            <person name="Badalamenti J.P."/>
            <person name="Herman A."/>
            <person name="Mangelson H."/>
            <person name="Liachko I."/>
            <person name="Sullivan S."/>
            <person name="Sone E.D."/>
            <person name="Koren S."/>
            <person name="Silverstein K.A.T."/>
            <person name="Beckman K.B."/>
            <person name="Gohl D.M."/>
        </authorList>
    </citation>
    <scope>NUCLEOTIDE SEQUENCE</scope>
    <source>
        <strain evidence="1">Duluth1</strain>
        <tissue evidence="1">Whole animal</tissue>
    </source>
</reference>
<reference evidence="1" key="2">
    <citation type="submission" date="2020-11" db="EMBL/GenBank/DDBJ databases">
        <authorList>
            <person name="McCartney M.A."/>
            <person name="Auch B."/>
            <person name="Kono T."/>
            <person name="Mallez S."/>
            <person name="Becker A."/>
            <person name="Gohl D.M."/>
            <person name="Silverstein K.A.T."/>
            <person name="Koren S."/>
            <person name="Bechman K.B."/>
            <person name="Herman A."/>
            <person name="Abrahante J.E."/>
            <person name="Garbe J."/>
        </authorList>
    </citation>
    <scope>NUCLEOTIDE SEQUENCE</scope>
    <source>
        <strain evidence="1">Duluth1</strain>
        <tissue evidence="1">Whole animal</tissue>
    </source>
</reference>
<evidence type="ECO:0000313" key="1">
    <source>
        <dbReference type="EMBL" id="KAH3877242.1"/>
    </source>
</evidence>
<protein>
    <submittedName>
        <fullName evidence="1">Uncharacterized protein</fullName>
    </submittedName>
</protein>
<gene>
    <name evidence="1" type="ORF">DPMN_001104</name>
</gene>
<sequence length="90" mass="10164">MCTKIAHLMECRFTPQSKIQQVDFKHRRQSTVTWTLDDNPDMSHTYSSLAFNAAGIMPDTSHTYTYLDPNAMGDKSDQSNTYTSLANNAV</sequence>
<dbReference type="EMBL" id="JAIWYP010000001">
    <property type="protein sequence ID" value="KAH3877242.1"/>
    <property type="molecule type" value="Genomic_DNA"/>
</dbReference>
<keyword evidence="2" id="KW-1185">Reference proteome</keyword>
<evidence type="ECO:0000313" key="2">
    <source>
        <dbReference type="Proteomes" id="UP000828390"/>
    </source>
</evidence>